<dbReference type="NCBIfam" id="TIGR01866">
    <property type="entry name" value="cas_Csn2"/>
    <property type="match status" value="1"/>
</dbReference>
<dbReference type="EMBL" id="CYXT01000041">
    <property type="protein sequence ID" value="CUN19548.1"/>
    <property type="molecule type" value="Genomic_DNA"/>
</dbReference>
<dbReference type="Proteomes" id="UP000095598">
    <property type="component" value="Unassembled WGS sequence"/>
</dbReference>
<dbReference type="InterPro" id="IPR038600">
    <property type="entry name" value="Csn2_sf"/>
</dbReference>
<dbReference type="Gene3D" id="3.40.50.11940">
    <property type="match status" value="2"/>
</dbReference>
<organism evidence="1 2">
    <name type="scientific">Anaerostipes hadrus</name>
    <dbReference type="NCBI Taxonomy" id="649756"/>
    <lineage>
        <taxon>Bacteria</taxon>
        <taxon>Bacillati</taxon>
        <taxon>Bacillota</taxon>
        <taxon>Clostridia</taxon>
        <taxon>Lachnospirales</taxon>
        <taxon>Lachnospiraceae</taxon>
        <taxon>Anaerostipes</taxon>
    </lineage>
</organism>
<dbReference type="InterPro" id="IPR010146">
    <property type="entry name" value="CRISPR-assoc_prot_Csn2-typ"/>
</dbReference>
<name>A0A173V128_ANAHA</name>
<evidence type="ECO:0000313" key="1">
    <source>
        <dbReference type="EMBL" id="CUN19548.1"/>
    </source>
</evidence>
<evidence type="ECO:0000313" key="2">
    <source>
        <dbReference type="Proteomes" id="UP000095598"/>
    </source>
</evidence>
<protein>
    <submittedName>
        <fullName evidence="1">CRISPR type II-A/NMEMI-associated protein Csn2</fullName>
    </submittedName>
</protein>
<dbReference type="AlphaFoldDB" id="A0A173V128"/>
<gene>
    <name evidence="1" type="ORF">ERS852425_03253</name>
</gene>
<sequence>MKIIHPIFQEPIVLEDDKVCVIQIENKKCYRELLCEILYQSKRLREGNLLITEEGKEFDLGKDIHVITDVLPVDSNQRKILGKLYQRMESTALESDFYLETQQILSQLQRFMTILTDDEMIALDFKDEISLQDLFKIADLKIECENIKLLEKLLDYLEVVQEFLKPKCIIIMGLKQFFEKDELEEIYKFVIYQGIRLVLIENAIDKESYDFEKKLIVDMDLCEI</sequence>
<dbReference type="Pfam" id="PF09711">
    <property type="entry name" value="Cas_Csn2"/>
    <property type="match status" value="1"/>
</dbReference>
<accession>A0A173V128</accession>
<dbReference type="RefSeq" id="WP_081022186.1">
    <property type="nucleotide sequence ID" value="NZ_CYXT01000041.1"/>
</dbReference>
<reference evidence="1 2" key="1">
    <citation type="submission" date="2015-09" db="EMBL/GenBank/DDBJ databases">
        <authorList>
            <consortium name="Pathogen Informatics"/>
        </authorList>
    </citation>
    <scope>NUCLEOTIDE SEQUENCE [LARGE SCALE GENOMIC DNA]</scope>
    <source>
        <strain evidence="1 2">2789STDY5608868</strain>
    </source>
</reference>
<proteinExistence type="predicted"/>